<dbReference type="PANTHER" id="PTHR46072">
    <property type="entry name" value="AMIDASE-RELATED-RELATED"/>
    <property type="match status" value="1"/>
</dbReference>
<accession>A0A316YDL3</accession>
<keyword evidence="9" id="KW-1185">Reference proteome</keyword>
<evidence type="ECO:0000256" key="6">
    <source>
        <dbReference type="PIRSR" id="PIRSR001221-2"/>
    </source>
</evidence>
<reference evidence="8 9" key="1">
    <citation type="journal article" date="2018" name="Mol. Biol. Evol.">
        <title>Broad Genomic Sampling Reveals a Smut Pathogenic Ancestry of the Fungal Clade Ustilaginomycotina.</title>
        <authorList>
            <person name="Kijpornyongpan T."/>
            <person name="Mondo S.J."/>
            <person name="Barry K."/>
            <person name="Sandor L."/>
            <person name="Lee J."/>
            <person name="Lipzen A."/>
            <person name="Pangilinan J."/>
            <person name="LaButti K."/>
            <person name="Hainaut M."/>
            <person name="Henrissat B."/>
            <person name="Grigoriev I.V."/>
            <person name="Spatafora J.W."/>
            <person name="Aime M.C."/>
        </authorList>
    </citation>
    <scope>NUCLEOTIDE SEQUENCE [LARGE SCALE GENOMIC DNA]</scope>
    <source>
        <strain evidence="8 9">MCA 4198</strain>
    </source>
</reference>
<dbReference type="STRING" id="215250.A0A316YDL3"/>
<dbReference type="GeneID" id="37040176"/>
<dbReference type="GO" id="GO:0004040">
    <property type="term" value="F:amidase activity"/>
    <property type="evidence" value="ECO:0007669"/>
    <property type="project" value="UniProtKB-EC"/>
</dbReference>
<sequence length="553" mass="60080">MQRQTIDFCDVAKAKQAAREALIPAEWRLEPEQLHRLSHAPIEAFEASGGLLTPRELLITSSSAQVLLSHLHATAQEERWTAVEVTRAFCKRASLAHQLTNCLTEIFFDDALRRAAELDAYMAQHGQPAGPLAGLPISLKDCFNVGGYDSTLGFVAWANDAQPADSALVGILRRAGAVLYCKTNVPTAMMIAESVNNVWGRTFSPHNVTMTSGGSSGGESALLAMRGSPLGVGTDIGGSIRIPAALCGLYGLKPSFGRFPTFGARSGMAGQESINSINGPMSADLESLSIFARAVVGAEPWRIDPKCVPIPWRSVTDLPSTGLVFGVLFDDGRVHPTPPVTRALHVVIDALKAQGHTVIEWENKEELSFAHDLTQQFFTADGREGISGIMEHGGEADKWIEGLGPVVQKKSIHELWQVQAKRTQWAAKVLQRWQSIKGPNGRAMDALLSPATPHAGAENGKFGKHVGYTSAWNLMDYPGVTFPVVKADKHLDSGPRPDSFYHQDDELIWQNYSADKVHGLPTSLQLVGERLQEEKLLAILERVVDALPAWNNK</sequence>
<gene>
    <name evidence="8" type="ORF">FA10DRAFT_175167</name>
</gene>
<evidence type="ECO:0000256" key="3">
    <source>
        <dbReference type="ARBA" id="ARBA00012922"/>
    </source>
</evidence>
<dbReference type="Pfam" id="PF01425">
    <property type="entry name" value="Amidase"/>
    <property type="match status" value="1"/>
</dbReference>
<evidence type="ECO:0000313" key="8">
    <source>
        <dbReference type="EMBL" id="PWN87720.1"/>
    </source>
</evidence>
<dbReference type="PIRSF" id="PIRSF001221">
    <property type="entry name" value="Amidase_fungi"/>
    <property type="match status" value="1"/>
</dbReference>
<feature type="active site" description="Charge relay system" evidence="5">
    <location>
        <position position="140"/>
    </location>
</feature>
<dbReference type="InterPro" id="IPR036928">
    <property type="entry name" value="AS_sf"/>
</dbReference>
<dbReference type="RefSeq" id="XP_025374918.1">
    <property type="nucleotide sequence ID" value="XM_025518260.1"/>
</dbReference>
<dbReference type="InterPro" id="IPR020556">
    <property type="entry name" value="Amidase_CS"/>
</dbReference>
<evidence type="ECO:0000256" key="5">
    <source>
        <dbReference type="PIRSR" id="PIRSR001221-1"/>
    </source>
</evidence>
<evidence type="ECO:0000256" key="4">
    <source>
        <dbReference type="ARBA" id="ARBA00022801"/>
    </source>
</evidence>
<feature type="active site" description="Acyl-ester intermediate" evidence="5">
    <location>
        <position position="239"/>
    </location>
</feature>
<feature type="domain" description="Amidase" evidence="7">
    <location>
        <begin position="84"/>
        <end position="537"/>
    </location>
</feature>
<dbReference type="SUPFAM" id="SSF75304">
    <property type="entry name" value="Amidase signature (AS) enzymes"/>
    <property type="match status" value="1"/>
</dbReference>
<evidence type="ECO:0000256" key="1">
    <source>
        <dbReference type="ARBA" id="ARBA00001311"/>
    </source>
</evidence>
<feature type="active site" description="Charge relay system" evidence="5">
    <location>
        <position position="215"/>
    </location>
</feature>
<dbReference type="Proteomes" id="UP000245768">
    <property type="component" value="Unassembled WGS sequence"/>
</dbReference>
<dbReference type="PANTHER" id="PTHR46072:SF11">
    <property type="entry name" value="AMIDASE-RELATED"/>
    <property type="match status" value="1"/>
</dbReference>
<dbReference type="InterPro" id="IPR023631">
    <property type="entry name" value="Amidase_dom"/>
</dbReference>
<comment type="similarity">
    <text evidence="2">Belongs to the amidase family.</text>
</comment>
<organism evidence="8 9">
    <name type="scientific">Acaromyces ingoldii</name>
    <dbReference type="NCBI Taxonomy" id="215250"/>
    <lineage>
        <taxon>Eukaryota</taxon>
        <taxon>Fungi</taxon>
        <taxon>Dikarya</taxon>
        <taxon>Basidiomycota</taxon>
        <taxon>Ustilaginomycotina</taxon>
        <taxon>Exobasidiomycetes</taxon>
        <taxon>Exobasidiales</taxon>
        <taxon>Cryptobasidiaceae</taxon>
        <taxon>Acaromyces</taxon>
    </lineage>
</organism>
<protein>
    <recommendedName>
        <fullName evidence="3">amidase</fullName>
        <ecNumber evidence="3">3.5.1.4</ecNumber>
    </recommendedName>
</protein>
<name>A0A316YDL3_9BASI</name>
<keyword evidence="4" id="KW-0378">Hydrolase</keyword>
<dbReference type="AlphaFoldDB" id="A0A316YDL3"/>
<feature type="binding site" evidence="6">
    <location>
        <position position="189"/>
    </location>
    <ligand>
        <name>substrate</name>
    </ligand>
</feature>
<dbReference type="FunCoup" id="A0A316YDL3">
    <property type="interactions" value="31"/>
</dbReference>
<evidence type="ECO:0000313" key="9">
    <source>
        <dbReference type="Proteomes" id="UP000245768"/>
    </source>
</evidence>
<dbReference type="EMBL" id="KZ819639">
    <property type="protein sequence ID" value="PWN87720.1"/>
    <property type="molecule type" value="Genomic_DNA"/>
</dbReference>
<dbReference type="OrthoDB" id="6428749at2759"/>
<evidence type="ECO:0000259" key="7">
    <source>
        <dbReference type="Pfam" id="PF01425"/>
    </source>
</evidence>
<dbReference type="InParanoid" id="A0A316YDL3"/>
<comment type="catalytic activity">
    <reaction evidence="1">
        <text>a monocarboxylic acid amide + H2O = a monocarboxylate + NH4(+)</text>
        <dbReference type="Rhea" id="RHEA:12020"/>
        <dbReference type="ChEBI" id="CHEBI:15377"/>
        <dbReference type="ChEBI" id="CHEBI:28938"/>
        <dbReference type="ChEBI" id="CHEBI:35757"/>
        <dbReference type="ChEBI" id="CHEBI:83628"/>
        <dbReference type="EC" id="3.5.1.4"/>
    </reaction>
</comment>
<dbReference type="Gene3D" id="3.90.1300.10">
    <property type="entry name" value="Amidase signature (AS) domain"/>
    <property type="match status" value="1"/>
</dbReference>
<dbReference type="PROSITE" id="PS00571">
    <property type="entry name" value="AMIDASES"/>
    <property type="match status" value="1"/>
</dbReference>
<proteinExistence type="inferred from homology"/>
<feature type="binding site" evidence="6">
    <location>
        <begin position="236"/>
        <end position="239"/>
    </location>
    <ligand>
        <name>substrate</name>
    </ligand>
</feature>
<feature type="binding site" evidence="6">
    <location>
        <position position="215"/>
    </location>
    <ligand>
        <name>substrate</name>
    </ligand>
</feature>
<evidence type="ECO:0000256" key="2">
    <source>
        <dbReference type="ARBA" id="ARBA00009199"/>
    </source>
</evidence>
<dbReference type="EC" id="3.5.1.4" evidence="3"/>